<feature type="domain" description="Ground-like" evidence="3">
    <location>
        <begin position="719"/>
        <end position="800"/>
    </location>
</feature>
<dbReference type="InterPro" id="IPR007284">
    <property type="entry name" value="Ground-like_dom"/>
</dbReference>
<feature type="compositionally biased region" description="Polar residues" evidence="1">
    <location>
        <begin position="413"/>
        <end position="430"/>
    </location>
</feature>
<dbReference type="PANTHER" id="PTHR31967:SF14">
    <property type="entry name" value="GROUND-LIKE DOMAIN-CONTAINING PROTEIN"/>
    <property type="match status" value="1"/>
</dbReference>
<feature type="region of interest" description="Disordered" evidence="1">
    <location>
        <begin position="527"/>
        <end position="652"/>
    </location>
</feature>
<keyword evidence="5" id="KW-1185">Reference proteome</keyword>
<feature type="region of interest" description="Disordered" evidence="1">
    <location>
        <begin position="316"/>
        <end position="348"/>
    </location>
</feature>
<comment type="caution">
    <text evidence="4">The sequence shown here is derived from an EMBL/GenBank/DDBJ whole genome shotgun (WGS) entry which is preliminary data.</text>
</comment>
<dbReference type="Proteomes" id="UP001152747">
    <property type="component" value="Unassembled WGS sequence"/>
</dbReference>
<feature type="compositionally biased region" description="Pro residues" evidence="1">
    <location>
        <begin position="615"/>
        <end position="625"/>
    </location>
</feature>
<organism evidence="4 5">
    <name type="scientific">Caenorhabditis angaria</name>
    <dbReference type="NCBI Taxonomy" id="860376"/>
    <lineage>
        <taxon>Eukaryota</taxon>
        <taxon>Metazoa</taxon>
        <taxon>Ecdysozoa</taxon>
        <taxon>Nematoda</taxon>
        <taxon>Chromadorea</taxon>
        <taxon>Rhabditida</taxon>
        <taxon>Rhabditina</taxon>
        <taxon>Rhabditomorpha</taxon>
        <taxon>Rhabditoidea</taxon>
        <taxon>Rhabditidae</taxon>
        <taxon>Peloderinae</taxon>
        <taxon>Caenorhabditis</taxon>
    </lineage>
</organism>
<sequence length="848" mass="92788">MRGFLVVSAVIFAVVFGENANTSTSTVSTEPLRRIKPRRFQIDLPSVLLSDPYDGSRPKRQFSQFSQYPTYQQPPYTYQNVAQQPQYFVAQPAPYRPPPPRQIPRQQYQQRPNIVSQQYVRAPAPAPVVPRIQPRPFIPPPQVIVTPPHARIPPAYLTTPPIRHLVTNAPPRHIGYVTNTHPPKYIEPVVVTEEPWVAEISSTTPEYIAPRVTVTNPPYIAPIVTTTPEYIAPRVTVTNPPYIAPIVTTTPEYIAPRVTVTNPPYIAPRVTNPPRIETTTTEYVEEVITTTPYIAPTTTTTTTVSPVDSYVSESVSNPASEVSRTNTGYTNPPVINQGTVGSEDPYNPEVVTTTVRPVTQGYTFSTSTVRPVDPYVPPAEPRSYPGPDLTSTVGPVSPADPYVPPAEPPASSTTLQPVTQGSTQPSTPGYTQPLIPAEPYLPPAEPEAPRSYPATPQPITQIYTQPPTSGYTYSSVPTVSTSTLPPAVPVDPYVPPAEPVAPELPRSFPAPTSTVRPVISSDPYLPPAEPIAPELPRSFPAPTSTLPPAVPVDPYVPPAEPVSPEVPRSYPGPAPPASTSTVIPDLPPIDTYNEQPSLELPQNHPAPPASQSYANPPPTLTPPPGTSYQQSQTSTPPPTTSRSFPSAAPPVTTQNIVQTTTTQQTWIPEDPSPADPYFPAEAVHTPKFDESFVGQYYYGKRGEGNTTFPLPSCFYNPSGYVCCSLMLNELMTASFEETRKGKQSKCNVQKIANALQKHSEKIFDTQFETVVSYEDFSQKIHFKRDLVCKIEVEGRFILAYATPESVEAQKIIPTVPSQNIVKDDSIGLKEQLRKRIQESEEIRSIVSN</sequence>
<evidence type="ECO:0000313" key="5">
    <source>
        <dbReference type="Proteomes" id="UP001152747"/>
    </source>
</evidence>
<feature type="region of interest" description="Disordered" evidence="1">
    <location>
        <begin position="365"/>
        <end position="452"/>
    </location>
</feature>
<evidence type="ECO:0000259" key="3">
    <source>
        <dbReference type="Pfam" id="PF04155"/>
    </source>
</evidence>
<dbReference type="EMBL" id="CANHGI010000005">
    <property type="protein sequence ID" value="CAI5450423.1"/>
    <property type="molecule type" value="Genomic_DNA"/>
</dbReference>
<evidence type="ECO:0000313" key="4">
    <source>
        <dbReference type="EMBL" id="CAI5450423.1"/>
    </source>
</evidence>
<dbReference type="PANTHER" id="PTHR31967">
    <property type="entry name" value="GROUNDHOG (HEDGEHOG-LIKE FAMILY)-RELATED"/>
    <property type="match status" value="1"/>
</dbReference>
<evidence type="ECO:0000256" key="2">
    <source>
        <dbReference type="SAM" id="SignalP"/>
    </source>
</evidence>
<proteinExistence type="predicted"/>
<feature type="compositionally biased region" description="Low complexity" evidence="1">
    <location>
        <begin position="626"/>
        <end position="652"/>
    </location>
</feature>
<feature type="chain" id="PRO_5040489608" description="Ground-like domain-containing protein" evidence="2">
    <location>
        <begin position="18"/>
        <end position="848"/>
    </location>
</feature>
<name>A0A9P1IQW0_9PELO</name>
<evidence type="ECO:0000256" key="1">
    <source>
        <dbReference type="SAM" id="MobiDB-lite"/>
    </source>
</evidence>
<reference evidence="4" key="1">
    <citation type="submission" date="2022-11" db="EMBL/GenBank/DDBJ databases">
        <authorList>
            <person name="Kikuchi T."/>
        </authorList>
    </citation>
    <scope>NUCLEOTIDE SEQUENCE</scope>
    <source>
        <strain evidence="4">PS1010</strain>
    </source>
</reference>
<dbReference type="Pfam" id="PF04155">
    <property type="entry name" value="Ground-like"/>
    <property type="match status" value="1"/>
</dbReference>
<accession>A0A9P1IQW0</accession>
<feature type="compositionally biased region" description="Polar residues" evidence="1">
    <location>
        <begin position="316"/>
        <end position="340"/>
    </location>
</feature>
<feature type="signal peptide" evidence="2">
    <location>
        <begin position="1"/>
        <end position="17"/>
    </location>
</feature>
<dbReference type="OrthoDB" id="5831900at2759"/>
<dbReference type="AlphaFoldDB" id="A0A9P1IQW0"/>
<gene>
    <name evidence="4" type="ORF">CAMP_LOCUS13060</name>
</gene>
<feature type="compositionally biased region" description="Pro residues" evidence="1">
    <location>
        <begin position="548"/>
        <end position="561"/>
    </location>
</feature>
<protein>
    <recommendedName>
        <fullName evidence="3">Ground-like domain-containing protein</fullName>
    </recommendedName>
</protein>
<keyword evidence="2" id="KW-0732">Signal</keyword>